<proteinExistence type="predicted"/>
<organism evidence="12 13">
    <name type="scientific">Ferrimonas aestuarii</name>
    <dbReference type="NCBI Taxonomy" id="2569539"/>
    <lineage>
        <taxon>Bacteria</taxon>
        <taxon>Pseudomonadati</taxon>
        <taxon>Pseudomonadota</taxon>
        <taxon>Gammaproteobacteria</taxon>
        <taxon>Alteromonadales</taxon>
        <taxon>Ferrimonadaceae</taxon>
        <taxon>Ferrimonas</taxon>
    </lineage>
</organism>
<dbReference type="InterPro" id="IPR039420">
    <property type="entry name" value="WalR-like"/>
</dbReference>
<dbReference type="Gene3D" id="1.10.10.10">
    <property type="entry name" value="Winged helix-like DNA-binding domain superfamily/Winged helix DNA-binding domain"/>
    <property type="match status" value="1"/>
</dbReference>
<comment type="caution">
    <text evidence="12">The sequence shown here is derived from an EMBL/GenBank/DDBJ whole genome shotgun (WGS) entry which is preliminary data.</text>
</comment>
<dbReference type="GO" id="GO:0000156">
    <property type="term" value="F:phosphorelay response regulator activity"/>
    <property type="evidence" value="ECO:0007669"/>
    <property type="project" value="TreeGrafter"/>
</dbReference>
<feature type="domain" description="OmpR/PhoB-type" evidence="11">
    <location>
        <begin position="136"/>
        <end position="235"/>
    </location>
</feature>
<evidence type="ECO:0000313" key="13">
    <source>
        <dbReference type="Proteomes" id="UP000305675"/>
    </source>
</evidence>
<evidence type="ECO:0000256" key="8">
    <source>
        <dbReference type="PROSITE-ProRule" id="PRU00169"/>
    </source>
</evidence>
<dbReference type="AlphaFoldDB" id="A0A4V5NWF9"/>
<dbReference type="Gene3D" id="3.40.50.2300">
    <property type="match status" value="1"/>
</dbReference>
<gene>
    <name evidence="12" type="primary">torR</name>
    <name evidence="12" type="ORF">FCL42_03765</name>
</gene>
<evidence type="ECO:0000256" key="7">
    <source>
        <dbReference type="ARBA" id="ARBA00023163"/>
    </source>
</evidence>
<dbReference type="PROSITE" id="PS51755">
    <property type="entry name" value="OMPR_PHOB"/>
    <property type="match status" value="1"/>
</dbReference>
<dbReference type="Gene3D" id="6.10.250.690">
    <property type="match status" value="1"/>
</dbReference>
<keyword evidence="3 8" id="KW-0597">Phosphoprotein</keyword>
<dbReference type="SUPFAM" id="SSF46894">
    <property type="entry name" value="C-terminal effector domain of the bipartite response regulators"/>
    <property type="match status" value="1"/>
</dbReference>
<dbReference type="InterPro" id="IPR036388">
    <property type="entry name" value="WH-like_DNA-bd_sf"/>
</dbReference>
<dbReference type="PANTHER" id="PTHR48111:SF58">
    <property type="entry name" value="TORCAD OPERON TRANSCRIPTIONAL REGULATORY PROTEIN TORR"/>
    <property type="match status" value="1"/>
</dbReference>
<keyword evidence="5" id="KW-0805">Transcription regulation</keyword>
<dbReference type="EMBL" id="SWCJ01000002">
    <property type="protein sequence ID" value="TKB57402.1"/>
    <property type="molecule type" value="Genomic_DNA"/>
</dbReference>
<evidence type="ECO:0000256" key="3">
    <source>
        <dbReference type="ARBA" id="ARBA00022553"/>
    </source>
</evidence>
<dbReference type="Pfam" id="PF00072">
    <property type="entry name" value="Response_reg"/>
    <property type="match status" value="1"/>
</dbReference>
<dbReference type="GO" id="GO:0005829">
    <property type="term" value="C:cytosol"/>
    <property type="evidence" value="ECO:0007669"/>
    <property type="project" value="TreeGrafter"/>
</dbReference>
<keyword evidence="6 9" id="KW-0238">DNA-binding</keyword>
<name>A0A4V5NWF9_9GAMM</name>
<keyword evidence="2" id="KW-0963">Cytoplasm</keyword>
<comment type="subcellular location">
    <subcellularLocation>
        <location evidence="1">Cytoplasm</location>
    </subcellularLocation>
</comment>
<evidence type="ECO:0000256" key="2">
    <source>
        <dbReference type="ARBA" id="ARBA00022490"/>
    </source>
</evidence>
<feature type="DNA-binding region" description="OmpR/PhoB-type" evidence="9">
    <location>
        <begin position="136"/>
        <end position="235"/>
    </location>
</feature>
<sequence length="242" mass="27331">MGQGRILVVDDDQTTQIRHCGYFEQAGYEVAVAKDAQSMRDQLKSAQFDIILLDVNLPDDDGMMLTRQLRSESDVGIILVTGRCDSVDKIVGLEMGADDYVTKPVEMRELLVRVKNLLWRIRRAEIEPSPNSDVAPSSFEFSGWQFDPNGRQLHRDGIEVKLTKAEFELLHGFVLHPQQVLPRERLLSMISNRVDGPNDRTVDVLIRRLRAKMEKPEGYPTLFVTVHGEGYLFSSTVSGQGT</sequence>
<dbReference type="FunFam" id="1.10.10.10:FF:000099">
    <property type="entry name" value="Two-component system response regulator TorR"/>
    <property type="match status" value="1"/>
</dbReference>
<reference evidence="12 13" key="1">
    <citation type="submission" date="2019-04" db="EMBL/GenBank/DDBJ databases">
        <authorList>
            <person name="Hwang J.C."/>
        </authorList>
    </citation>
    <scope>NUCLEOTIDE SEQUENCE [LARGE SCALE GENOMIC DNA]</scope>
    <source>
        <strain evidence="12 13">IMCC35002</strain>
    </source>
</reference>
<dbReference type="RefSeq" id="WP_136862048.1">
    <property type="nucleotide sequence ID" value="NZ_SWCJ01000002.1"/>
</dbReference>
<dbReference type="SMART" id="SM00448">
    <property type="entry name" value="REC"/>
    <property type="match status" value="1"/>
</dbReference>
<dbReference type="InterPro" id="IPR011006">
    <property type="entry name" value="CheY-like_superfamily"/>
</dbReference>
<evidence type="ECO:0000313" key="12">
    <source>
        <dbReference type="EMBL" id="TKB57402.1"/>
    </source>
</evidence>
<accession>A0A4V5NWF9</accession>
<dbReference type="SUPFAM" id="SSF52172">
    <property type="entry name" value="CheY-like"/>
    <property type="match status" value="1"/>
</dbReference>
<dbReference type="GO" id="GO:0000976">
    <property type="term" value="F:transcription cis-regulatory region binding"/>
    <property type="evidence" value="ECO:0007669"/>
    <property type="project" value="TreeGrafter"/>
</dbReference>
<feature type="domain" description="Response regulatory" evidence="10">
    <location>
        <begin position="5"/>
        <end position="118"/>
    </location>
</feature>
<dbReference type="GO" id="GO:0006355">
    <property type="term" value="P:regulation of DNA-templated transcription"/>
    <property type="evidence" value="ECO:0007669"/>
    <property type="project" value="InterPro"/>
</dbReference>
<keyword evidence="13" id="KW-1185">Reference proteome</keyword>
<evidence type="ECO:0000256" key="6">
    <source>
        <dbReference type="ARBA" id="ARBA00023125"/>
    </source>
</evidence>
<dbReference type="PROSITE" id="PS50110">
    <property type="entry name" value="RESPONSE_REGULATORY"/>
    <property type="match status" value="1"/>
</dbReference>
<dbReference type="Pfam" id="PF00486">
    <property type="entry name" value="Trans_reg_C"/>
    <property type="match status" value="1"/>
</dbReference>
<dbReference type="NCBIfam" id="NF008034">
    <property type="entry name" value="PRK10766.1"/>
    <property type="match status" value="1"/>
</dbReference>
<dbReference type="OrthoDB" id="9802426at2"/>
<dbReference type="PANTHER" id="PTHR48111">
    <property type="entry name" value="REGULATOR OF RPOS"/>
    <property type="match status" value="1"/>
</dbReference>
<dbReference type="SMART" id="SM00862">
    <property type="entry name" value="Trans_reg_C"/>
    <property type="match status" value="1"/>
</dbReference>
<evidence type="ECO:0000256" key="5">
    <source>
        <dbReference type="ARBA" id="ARBA00023015"/>
    </source>
</evidence>
<evidence type="ECO:0000256" key="1">
    <source>
        <dbReference type="ARBA" id="ARBA00004496"/>
    </source>
</evidence>
<protein>
    <submittedName>
        <fullName evidence="12">Two-component system response regulator TorR</fullName>
    </submittedName>
</protein>
<dbReference type="InterPro" id="IPR016032">
    <property type="entry name" value="Sig_transdc_resp-reg_C-effctor"/>
</dbReference>
<evidence type="ECO:0000259" key="11">
    <source>
        <dbReference type="PROSITE" id="PS51755"/>
    </source>
</evidence>
<evidence type="ECO:0000256" key="9">
    <source>
        <dbReference type="PROSITE-ProRule" id="PRU01091"/>
    </source>
</evidence>
<dbReference type="InterPro" id="IPR001789">
    <property type="entry name" value="Sig_transdc_resp-reg_receiver"/>
</dbReference>
<dbReference type="GO" id="GO:0032993">
    <property type="term" value="C:protein-DNA complex"/>
    <property type="evidence" value="ECO:0007669"/>
    <property type="project" value="TreeGrafter"/>
</dbReference>
<dbReference type="InterPro" id="IPR001867">
    <property type="entry name" value="OmpR/PhoB-type_DNA-bd"/>
</dbReference>
<dbReference type="CDD" id="cd00383">
    <property type="entry name" value="trans_reg_C"/>
    <property type="match status" value="1"/>
</dbReference>
<evidence type="ECO:0000259" key="10">
    <source>
        <dbReference type="PROSITE" id="PS50110"/>
    </source>
</evidence>
<keyword evidence="7" id="KW-0804">Transcription</keyword>
<feature type="modified residue" description="4-aspartylphosphate" evidence="8">
    <location>
        <position position="54"/>
    </location>
</feature>
<keyword evidence="4" id="KW-0902">Two-component regulatory system</keyword>
<evidence type="ECO:0000256" key="4">
    <source>
        <dbReference type="ARBA" id="ARBA00023012"/>
    </source>
</evidence>
<dbReference type="Proteomes" id="UP000305675">
    <property type="component" value="Unassembled WGS sequence"/>
</dbReference>